<keyword evidence="5" id="KW-0146">Chitin degradation</keyword>
<keyword evidence="6" id="KW-0119">Carbohydrate metabolism</keyword>
<evidence type="ECO:0000256" key="7">
    <source>
        <dbReference type="ARBA" id="ARBA00023295"/>
    </source>
</evidence>
<sequence length="472" mass="49739">MISYHSSLVSIASLVLAYGATRALGFDNSRSDNLAVYWGQNSYGATHSDTANFQKSLATYCQDDSIDAFPVAFLNVFFGAGGLPSIDLSNICNVNDDPVFSGSQLPNCGFLASDIQTCQSKGKIVTLSLGGATGAAGFTSDSQASQFADTLWNLFLGGSSSTRPFGSAVLDGIDLDIEGGSTAHFDVFVNRLRTLMNGGSKKYYITAAPQCPFPDAWLGSVINAVGFDAIYVQFYNNFCGLTNFNNPNAWNFNQWDTWAKTVSPNKNVKIYIGAPAAPLAAGSGYVDVGTFTTIIQQTRAQFSSFGGVMMWDASQAFANNRYDAAIKNVLRSGTSAPPPSNPPSNPPTTTTTQPTTTSKPTTTTTQPSTTTPTTTAAPPTSGPGNCAGVNAWVNNVAYNGGDKVVFAGHLWTAKWWSYADAPGGPAEDWQDNGPCVAAKAGQIIKPKYESKSVPLEVPVKTPAPLGRQGSSA</sequence>
<keyword evidence="8" id="KW-0624">Polysaccharide degradation</keyword>
<dbReference type="Gene3D" id="3.20.20.80">
    <property type="entry name" value="Glycosidases"/>
    <property type="match status" value="1"/>
</dbReference>
<reference evidence="15" key="1">
    <citation type="submission" date="2024-04" db="EMBL/GenBank/DDBJ databases">
        <authorList>
            <person name="Shaw F."/>
            <person name="Minotto A."/>
        </authorList>
    </citation>
    <scope>NUCLEOTIDE SEQUENCE [LARGE SCALE GENOMIC DNA]</scope>
</reference>
<evidence type="ECO:0000313" key="15">
    <source>
        <dbReference type="Proteomes" id="UP001497453"/>
    </source>
</evidence>
<dbReference type="SUPFAM" id="SSF51445">
    <property type="entry name" value="(Trans)glycosidases"/>
    <property type="match status" value="1"/>
</dbReference>
<dbReference type="Proteomes" id="UP001497453">
    <property type="component" value="Chromosome 9"/>
</dbReference>
<evidence type="ECO:0000256" key="8">
    <source>
        <dbReference type="ARBA" id="ARBA00023326"/>
    </source>
</evidence>
<evidence type="ECO:0000256" key="11">
    <source>
        <dbReference type="SAM" id="MobiDB-lite"/>
    </source>
</evidence>
<evidence type="ECO:0000259" key="13">
    <source>
        <dbReference type="PROSITE" id="PS51910"/>
    </source>
</evidence>
<keyword evidence="4 9" id="KW-0378">Hydrolase</keyword>
<evidence type="ECO:0000256" key="2">
    <source>
        <dbReference type="ARBA" id="ARBA00012729"/>
    </source>
</evidence>
<feature type="region of interest" description="Disordered" evidence="11">
    <location>
        <begin position="331"/>
        <end position="385"/>
    </location>
</feature>
<dbReference type="InterPro" id="IPR045321">
    <property type="entry name" value="Cts1-like"/>
</dbReference>
<dbReference type="PANTHER" id="PTHR45708">
    <property type="entry name" value="ENDOCHITINASE"/>
    <property type="match status" value="1"/>
</dbReference>
<gene>
    <name evidence="14" type="ORF">GFSPODELE1_LOCUS10828</name>
</gene>
<dbReference type="SUPFAM" id="SSF51055">
    <property type="entry name" value="Carbohydrate binding domain"/>
    <property type="match status" value="1"/>
</dbReference>
<dbReference type="PROSITE" id="PS01095">
    <property type="entry name" value="GH18_1"/>
    <property type="match status" value="1"/>
</dbReference>
<feature type="domain" description="GH18" evidence="13">
    <location>
        <begin position="32"/>
        <end position="333"/>
    </location>
</feature>
<dbReference type="SMART" id="SM00495">
    <property type="entry name" value="ChtBD3"/>
    <property type="match status" value="1"/>
</dbReference>
<feature type="signal peptide" evidence="12">
    <location>
        <begin position="1"/>
        <end position="23"/>
    </location>
</feature>
<dbReference type="CDD" id="cd02877">
    <property type="entry name" value="GH18_hevamine_XipI_class_III"/>
    <property type="match status" value="1"/>
</dbReference>
<keyword evidence="12" id="KW-0732">Signal</keyword>
<dbReference type="InterPro" id="IPR036573">
    <property type="entry name" value="CBM_sf_5/12"/>
</dbReference>
<protein>
    <recommendedName>
        <fullName evidence="2">chitinase</fullName>
        <ecNumber evidence="2">3.2.1.14</ecNumber>
    </recommendedName>
</protein>
<evidence type="ECO:0000256" key="1">
    <source>
        <dbReference type="ARBA" id="ARBA00000822"/>
    </source>
</evidence>
<evidence type="ECO:0000256" key="9">
    <source>
        <dbReference type="RuleBase" id="RU000489"/>
    </source>
</evidence>
<dbReference type="Pfam" id="PF00704">
    <property type="entry name" value="Glyco_hydro_18"/>
    <property type="match status" value="1"/>
</dbReference>
<dbReference type="PROSITE" id="PS51910">
    <property type="entry name" value="GH18_2"/>
    <property type="match status" value="1"/>
</dbReference>
<name>A0ABP1EAG6_9APHY</name>
<dbReference type="InterPro" id="IPR017853">
    <property type="entry name" value="GH"/>
</dbReference>
<dbReference type="EMBL" id="OZ037952">
    <property type="protein sequence ID" value="CAL1716602.1"/>
    <property type="molecule type" value="Genomic_DNA"/>
</dbReference>
<evidence type="ECO:0000256" key="10">
    <source>
        <dbReference type="RuleBase" id="RU004453"/>
    </source>
</evidence>
<dbReference type="InterPro" id="IPR001223">
    <property type="entry name" value="Glyco_hydro18_cat"/>
</dbReference>
<keyword evidence="15" id="KW-1185">Reference proteome</keyword>
<comment type="similarity">
    <text evidence="10">Belongs to the glycosyl hydrolase 18 family.</text>
</comment>
<evidence type="ECO:0000256" key="12">
    <source>
        <dbReference type="SAM" id="SignalP"/>
    </source>
</evidence>
<accession>A0ABP1EAG6</accession>
<feature type="compositionally biased region" description="Pro residues" evidence="11">
    <location>
        <begin position="336"/>
        <end position="346"/>
    </location>
</feature>
<keyword evidence="7 9" id="KW-0326">Glycosidase</keyword>
<evidence type="ECO:0000256" key="5">
    <source>
        <dbReference type="ARBA" id="ARBA00023024"/>
    </source>
</evidence>
<evidence type="ECO:0000313" key="14">
    <source>
        <dbReference type="EMBL" id="CAL1716602.1"/>
    </source>
</evidence>
<dbReference type="EC" id="3.2.1.14" evidence="2"/>
<proteinExistence type="inferred from homology"/>
<feature type="compositionally biased region" description="Low complexity" evidence="11">
    <location>
        <begin position="347"/>
        <end position="384"/>
    </location>
</feature>
<dbReference type="InterPro" id="IPR003610">
    <property type="entry name" value="CBM5/12"/>
</dbReference>
<feature type="chain" id="PRO_5046459823" description="chitinase" evidence="12">
    <location>
        <begin position="24"/>
        <end position="472"/>
    </location>
</feature>
<keyword evidence="3" id="KW-0147">Chitin-binding</keyword>
<dbReference type="CDD" id="cd12215">
    <property type="entry name" value="ChiC_BD"/>
    <property type="match status" value="1"/>
</dbReference>
<dbReference type="InterPro" id="IPR050542">
    <property type="entry name" value="Glycosyl_Hydrlase18_Chitinase"/>
</dbReference>
<dbReference type="InterPro" id="IPR001579">
    <property type="entry name" value="Glyco_hydro_18_chit_AS"/>
</dbReference>
<evidence type="ECO:0000256" key="3">
    <source>
        <dbReference type="ARBA" id="ARBA00022669"/>
    </source>
</evidence>
<dbReference type="PANTHER" id="PTHR45708:SF49">
    <property type="entry name" value="ENDOCHITINASE"/>
    <property type="match status" value="1"/>
</dbReference>
<organism evidence="14 15">
    <name type="scientific">Somion occarium</name>
    <dbReference type="NCBI Taxonomy" id="3059160"/>
    <lineage>
        <taxon>Eukaryota</taxon>
        <taxon>Fungi</taxon>
        <taxon>Dikarya</taxon>
        <taxon>Basidiomycota</taxon>
        <taxon>Agaricomycotina</taxon>
        <taxon>Agaricomycetes</taxon>
        <taxon>Polyporales</taxon>
        <taxon>Cerrenaceae</taxon>
        <taxon>Somion</taxon>
    </lineage>
</organism>
<comment type="catalytic activity">
    <reaction evidence="1">
        <text>Random endo-hydrolysis of N-acetyl-beta-D-glucosaminide (1-&gt;4)-beta-linkages in chitin and chitodextrins.</text>
        <dbReference type="EC" id="3.2.1.14"/>
    </reaction>
</comment>
<dbReference type="Gene3D" id="2.10.10.20">
    <property type="entry name" value="Carbohydrate-binding module superfamily 5/12"/>
    <property type="match status" value="1"/>
</dbReference>
<evidence type="ECO:0000256" key="4">
    <source>
        <dbReference type="ARBA" id="ARBA00022801"/>
    </source>
</evidence>
<evidence type="ECO:0000256" key="6">
    <source>
        <dbReference type="ARBA" id="ARBA00023277"/>
    </source>
</evidence>